<dbReference type="InterPro" id="IPR016185">
    <property type="entry name" value="PreATP-grasp_dom_sf"/>
</dbReference>
<dbReference type="SUPFAM" id="SSF56059">
    <property type="entry name" value="Glutathione synthetase ATP-binding domain-like"/>
    <property type="match status" value="1"/>
</dbReference>
<dbReference type="InterPro" id="IPR011054">
    <property type="entry name" value="Rudment_hybrid_motif"/>
</dbReference>
<dbReference type="NCBIfam" id="TIGR00877">
    <property type="entry name" value="purD"/>
    <property type="match status" value="1"/>
</dbReference>
<accession>A0A4S3B7V3</accession>
<evidence type="ECO:0000256" key="7">
    <source>
        <dbReference type="ARBA" id="ARBA00022741"/>
    </source>
</evidence>
<dbReference type="GO" id="GO:0009113">
    <property type="term" value="P:purine nucleobase biosynthetic process"/>
    <property type="evidence" value="ECO:0007669"/>
    <property type="project" value="InterPro"/>
</dbReference>
<dbReference type="InterPro" id="IPR013815">
    <property type="entry name" value="ATP_grasp_subdomain_1"/>
</dbReference>
<dbReference type="GO" id="GO:0005524">
    <property type="term" value="F:ATP binding"/>
    <property type="evidence" value="ECO:0007669"/>
    <property type="project" value="UniProtKB-UniRule"/>
</dbReference>
<dbReference type="InterPro" id="IPR020559">
    <property type="entry name" value="PRibGlycinamide_synth_CS"/>
</dbReference>
<dbReference type="AlphaFoldDB" id="A0A4S3B7V3"/>
<evidence type="ECO:0000256" key="9">
    <source>
        <dbReference type="ARBA" id="ARBA00022840"/>
    </source>
</evidence>
<keyword evidence="5 14" id="KW-0436">Ligase</keyword>
<dbReference type="InterPro" id="IPR000115">
    <property type="entry name" value="PRibGlycinamide_synth"/>
</dbReference>
<dbReference type="SUPFAM" id="SSF52440">
    <property type="entry name" value="PreATP-grasp domain"/>
    <property type="match status" value="1"/>
</dbReference>
<dbReference type="Pfam" id="PF01071">
    <property type="entry name" value="GARS_A"/>
    <property type="match status" value="1"/>
</dbReference>
<dbReference type="EC" id="6.3.4.13" evidence="4 14"/>
<dbReference type="Proteomes" id="UP000310506">
    <property type="component" value="Unassembled WGS sequence"/>
</dbReference>
<comment type="similarity">
    <text evidence="11 14">Belongs to the GARS family.</text>
</comment>
<keyword evidence="10" id="KW-0464">Manganese</keyword>
<keyword evidence="18" id="KW-1185">Reference proteome</keyword>
<dbReference type="PANTHER" id="PTHR43472:SF1">
    <property type="entry name" value="PHOSPHORIBOSYLAMINE--GLYCINE LIGASE, CHLOROPLASTIC"/>
    <property type="match status" value="1"/>
</dbReference>
<dbReference type="GO" id="GO:0006189">
    <property type="term" value="P:'de novo' IMP biosynthetic process"/>
    <property type="evidence" value="ECO:0007669"/>
    <property type="project" value="UniProtKB-UniRule"/>
</dbReference>
<protein>
    <recommendedName>
        <fullName evidence="4 14">Phosphoribosylamine--glycine ligase</fullName>
        <ecNumber evidence="4 14">6.3.4.13</ecNumber>
    </recommendedName>
    <alternativeName>
        <fullName evidence="14">GARS</fullName>
    </alternativeName>
    <alternativeName>
        <fullName evidence="12 14">Glycinamide ribonucleotide synthetase</fullName>
    </alternativeName>
    <alternativeName>
        <fullName evidence="13 14">Phosphoribosylglycinamide synthetase</fullName>
    </alternativeName>
</protein>
<dbReference type="GO" id="GO:0046872">
    <property type="term" value="F:metal ion binding"/>
    <property type="evidence" value="ECO:0007669"/>
    <property type="project" value="UniProtKB-KW"/>
</dbReference>
<comment type="cofactor">
    <cofactor evidence="2">
        <name>Mg(2+)</name>
        <dbReference type="ChEBI" id="CHEBI:18420"/>
    </cofactor>
</comment>
<dbReference type="SUPFAM" id="SSF51246">
    <property type="entry name" value="Rudiment single hybrid motif"/>
    <property type="match status" value="1"/>
</dbReference>
<comment type="pathway">
    <text evidence="3 14">Purine metabolism; IMP biosynthesis via de novo pathway; N(1)-(5-phospho-D-ribosyl)glycinamide from 5-phospho-alpha-D-ribose 1-diphosphate: step 2/2.</text>
</comment>
<dbReference type="InterPro" id="IPR020562">
    <property type="entry name" value="PRibGlycinamide_synth_N"/>
</dbReference>
<dbReference type="Pfam" id="PF02843">
    <property type="entry name" value="GARS_C"/>
    <property type="match status" value="1"/>
</dbReference>
<evidence type="ECO:0000256" key="15">
    <source>
        <dbReference type="PROSITE-ProRule" id="PRU00409"/>
    </source>
</evidence>
<evidence type="ECO:0000313" key="17">
    <source>
        <dbReference type="EMBL" id="THB62150.1"/>
    </source>
</evidence>
<dbReference type="Pfam" id="PF02844">
    <property type="entry name" value="GARS_N"/>
    <property type="match status" value="1"/>
</dbReference>
<gene>
    <name evidence="14 17" type="primary">purD</name>
    <name evidence="17" type="ORF">ESZ54_02350</name>
</gene>
<evidence type="ECO:0000313" key="18">
    <source>
        <dbReference type="Proteomes" id="UP000310506"/>
    </source>
</evidence>
<organism evidence="17 18">
    <name type="scientific">Vagococcus silagei</name>
    <dbReference type="NCBI Taxonomy" id="2508885"/>
    <lineage>
        <taxon>Bacteria</taxon>
        <taxon>Bacillati</taxon>
        <taxon>Bacillota</taxon>
        <taxon>Bacilli</taxon>
        <taxon>Lactobacillales</taxon>
        <taxon>Enterococcaceae</taxon>
        <taxon>Vagococcus</taxon>
    </lineage>
</organism>
<comment type="caution">
    <text evidence="17">The sequence shown here is derived from an EMBL/GenBank/DDBJ whole genome shotgun (WGS) entry which is preliminary data.</text>
</comment>
<dbReference type="GO" id="GO:0004637">
    <property type="term" value="F:phosphoribosylamine-glycine ligase activity"/>
    <property type="evidence" value="ECO:0007669"/>
    <property type="project" value="UniProtKB-UniRule"/>
</dbReference>
<keyword evidence="9 15" id="KW-0067">ATP-binding</keyword>
<keyword evidence="8 14" id="KW-0658">Purine biosynthesis</keyword>
<dbReference type="Gene3D" id="3.40.50.20">
    <property type="match status" value="1"/>
</dbReference>
<evidence type="ECO:0000256" key="13">
    <source>
        <dbReference type="ARBA" id="ARBA00042864"/>
    </source>
</evidence>
<dbReference type="Gene3D" id="3.90.600.10">
    <property type="entry name" value="Phosphoribosylglycinamide synthetase, C-terminal domain"/>
    <property type="match status" value="1"/>
</dbReference>
<dbReference type="UniPathway" id="UPA00074">
    <property type="reaction ID" value="UER00125"/>
</dbReference>
<dbReference type="SMART" id="SM01210">
    <property type="entry name" value="GARS_C"/>
    <property type="match status" value="1"/>
</dbReference>
<dbReference type="PROSITE" id="PS50975">
    <property type="entry name" value="ATP_GRASP"/>
    <property type="match status" value="1"/>
</dbReference>
<dbReference type="PANTHER" id="PTHR43472">
    <property type="entry name" value="PHOSPHORIBOSYLAMINE--GLYCINE LIGASE"/>
    <property type="match status" value="1"/>
</dbReference>
<evidence type="ECO:0000256" key="10">
    <source>
        <dbReference type="ARBA" id="ARBA00023211"/>
    </source>
</evidence>
<evidence type="ECO:0000259" key="16">
    <source>
        <dbReference type="PROSITE" id="PS50975"/>
    </source>
</evidence>
<evidence type="ECO:0000256" key="14">
    <source>
        <dbReference type="HAMAP-Rule" id="MF_00138"/>
    </source>
</evidence>
<dbReference type="OrthoDB" id="9807240at2"/>
<dbReference type="InterPro" id="IPR020560">
    <property type="entry name" value="PRibGlycinamide_synth_C-dom"/>
</dbReference>
<dbReference type="HAMAP" id="MF_00138">
    <property type="entry name" value="GARS"/>
    <property type="match status" value="1"/>
</dbReference>
<evidence type="ECO:0000256" key="2">
    <source>
        <dbReference type="ARBA" id="ARBA00001946"/>
    </source>
</evidence>
<comment type="catalytic activity">
    <reaction evidence="14">
        <text>5-phospho-beta-D-ribosylamine + glycine + ATP = N(1)-(5-phospho-beta-D-ribosyl)glycinamide + ADP + phosphate + H(+)</text>
        <dbReference type="Rhea" id="RHEA:17453"/>
        <dbReference type="ChEBI" id="CHEBI:15378"/>
        <dbReference type="ChEBI" id="CHEBI:30616"/>
        <dbReference type="ChEBI" id="CHEBI:43474"/>
        <dbReference type="ChEBI" id="CHEBI:57305"/>
        <dbReference type="ChEBI" id="CHEBI:58681"/>
        <dbReference type="ChEBI" id="CHEBI:143788"/>
        <dbReference type="ChEBI" id="CHEBI:456216"/>
        <dbReference type="EC" id="6.3.4.13"/>
    </reaction>
</comment>
<dbReference type="PROSITE" id="PS00184">
    <property type="entry name" value="GARS"/>
    <property type="match status" value="1"/>
</dbReference>
<evidence type="ECO:0000256" key="8">
    <source>
        <dbReference type="ARBA" id="ARBA00022755"/>
    </source>
</evidence>
<dbReference type="InterPro" id="IPR020561">
    <property type="entry name" value="PRibGlycinamid_synth_ATP-grasp"/>
</dbReference>
<comment type="cofactor">
    <cofactor evidence="1">
        <name>Mn(2+)</name>
        <dbReference type="ChEBI" id="CHEBI:29035"/>
    </cofactor>
</comment>
<evidence type="ECO:0000256" key="3">
    <source>
        <dbReference type="ARBA" id="ARBA00005174"/>
    </source>
</evidence>
<evidence type="ECO:0000256" key="5">
    <source>
        <dbReference type="ARBA" id="ARBA00022598"/>
    </source>
</evidence>
<proteinExistence type="inferred from homology"/>
<keyword evidence="6" id="KW-0479">Metal-binding</keyword>
<name>A0A4S3B7V3_9ENTE</name>
<dbReference type="SMART" id="SM01209">
    <property type="entry name" value="GARS_A"/>
    <property type="match status" value="1"/>
</dbReference>
<evidence type="ECO:0000256" key="12">
    <source>
        <dbReference type="ARBA" id="ARBA00042242"/>
    </source>
</evidence>
<dbReference type="InterPro" id="IPR037123">
    <property type="entry name" value="PRibGlycinamide_synth_C_sf"/>
</dbReference>
<dbReference type="InterPro" id="IPR011761">
    <property type="entry name" value="ATP-grasp"/>
</dbReference>
<evidence type="ECO:0000256" key="6">
    <source>
        <dbReference type="ARBA" id="ARBA00022723"/>
    </source>
</evidence>
<dbReference type="Gene3D" id="3.30.470.20">
    <property type="entry name" value="ATP-grasp fold, B domain"/>
    <property type="match status" value="1"/>
</dbReference>
<keyword evidence="7 15" id="KW-0547">Nucleotide-binding</keyword>
<sequence>MKILVVGSGGREHALCKKLLQSPRVATVFCAQGNPGMSRDGITCVDIAELAFADLITFCQKEAIDFTIVGPELPLSRGIVDTFRAAGLAIFGPTKEAAQLEASKSFAKELMAKYNIPTAKFKTFTDYHFALNYVEQQGLPIVLKEDGLASGKGVLIAETLSEAQQFLEKHLVTCEGKVVIEEFLVGEECSLLAFVSETGIYPMLTARDHKPLYDGNHGPNTGGMGAYSPIPELDKAAQAEIVQHIVEPTVLAMASEGIPFTGILYTGLILTETGAKVIEYNARFGDPEAQVLLQQLDSDLASVIEALLQQKEPNIIWNENEVTLGVVVANANYPQNCSDSIKLSPLIIEDDAMAIFYSGVCEEEGELYSKGGRIFMVSATKPTLLEARETVYDWLQQQNLAGFYYRHDLGLLSLETIQ</sequence>
<reference evidence="17 18" key="1">
    <citation type="submission" date="2019-01" db="EMBL/GenBank/DDBJ databases">
        <title>Vagococcus silagei sp. nov. isolated from brewer's grain.</title>
        <authorList>
            <person name="Guu J.-R."/>
        </authorList>
    </citation>
    <scope>NUCLEOTIDE SEQUENCE [LARGE SCALE GENOMIC DNA]</scope>
    <source>
        <strain evidence="17 18">2B-2</strain>
    </source>
</reference>
<feature type="domain" description="ATP-grasp" evidence="16">
    <location>
        <begin position="108"/>
        <end position="309"/>
    </location>
</feature>
<dbReference type="EMBL" id="SDGV01000004">
    <property type="protein sequence ID" value="THB62150.1"/>
    <property type="molecule type" value="Genomic_DNA"/>
</dbReference>
<evidence type="ECO:0000256" key="11">
    <source>
        <dbReference type="ARBA" id="ARBA00038345"/>
    </source>
</evidence>
<dbReference type="FunFam" id="3.40.50.20:FF:000006">
    <property type="entry name" value="Phosphoribosylamine--glycine ligase, chloroplastic"/>
    <property type="match status" value="1"/>
</dbReference>
<evidence type="ECO:0000256" key="1">
    <source>
        <dbReference type="ARBA" id="ARBA00001936"/>
    </source>
</evidence>
<evidence type="ECO:0000256" key="4">
    <source>
        <dbReference type="ARBA" id="ARBA00013255"/>
    </source>
</evidence>
<dbReference type="Gene3D" id="3.30.1490.20">
    <property type="entry name" value="ATP-grasp fold, A domain"/>
    <property type="match status" value="1"/>
</dbReference>